<sequence>MMGLPLIYFPSSTCQICISGARPRGIRYKKDSFYIPKLILSSIGASCKFQSLQPERDRLSEMWPLQALPSPTVSICLHPSSRFIYLEDQLSVLSVLESFK</sequence>
<gene>
    <name evidence="1" type="ORF">AMECASPLE_011748</name>
</gene>
<organism evidence="1 2">
    <name type="scientific">Ameca splendens</name>
    <dbReference type="NCBI Taxonomy" id="208324"/>
    <lineage>
        <taxon>Eukaryota</taxon>
        <taxon>Metazoa</taxon>
        <taxon>Chordata</taxon>
        <taxon>Craniata</taxon>
        <taxon>Vertebrata</taxon>
        <taxon>Euteleostomi</taxon>
        <taxon>Actinopterygii</taxon>
        <taxon>Neopterygii</taxon>
        <taxon>Teleostei</taxon>
        <taxon>Neoteleostei</taxon>
        <taxon>Acanthomorphata</taxon>
        <taxon>Ovalentaria</taxon>
        <taxon>Atherinomorphae</taxon>
        <taxon>Cyprinodontiformes</taxon>
        <taxon>Goodeidae</taxon>
        <taxon>Ameca</taxon>
    </lineage>
</organism>
<keyword evidence="2" id="KW-1185">Reference proteome</keyword>
<evidence type="ECO:0000313" key="2">
    <source>
        <dbReference type="Proteomes" id="UP001469553"/>
    </source>
</evidence>
<dbReference type="Proteomes" id="UP001469553">
    <property type="component" value="Unassembled WGS sequence"/>
</dbReference>
<reference evidence="1 2" key="1">
    <citation type="submission" date="2021-06" db="EMBL/GenBank/DDBJ databases">
        <authorList>
            <person name="Palmer J.M."/>
        </authorList>
    </citation>
    <scope>NUCLEOTIDE SEQUENCE [LARGE SCALE GENOMIC DNA]</scope>
    <source>
        <strain evidence="1 2">AS_MEX2019</strain>
        <tissue evidence="1">Muscle</tissue>
    </source>
</reference>
<dbReference type="EMBL" id="JAHRIP010038336">
    <property type="protein sequence ID" value="MEQ2295216.1"/>
    <property type="molecule type" value="Genomic_DNA"/>
</dbReference>
<evidence type="ECO:0000313" key="1">
    <source>
        <dbReference type="EMBL" id="MEQ2295216.1"/>
    </source>
</evidence>
<name>A0ABV0YP38_9TELE</name>
<proteinExistence type="predicted"/>
<comment type="caution">
    <text evidence="1">The sequence shown here is derived from an EMBL/GenBank/DDBJ whole genome shotgun (WGS) entry which is preliminary data.</text>
</comment>
<accession>A0ABV0YP38</accession>
<protein>
    <submittedName>
        <fullName evidence="1">Uncharacterized protein</fullName>
    </submittedName>
</protein>